<dbReference type="Proteomes" id="UP000812287">
    <property type="component" value="Unassembled WGS sequence"/>
</dbReference>
<evidence type="ECO:0000256" key="1">
    <source>
        <dbReference type="SAM" id="MobiDB-lite"/>
    </source>
</evidence>
<evidence type="ECO:0000313" key="2">
    <source>
        <dbReference type="EMBL" id="KAG7443171.1"/>
    </source>
</evidence>
<name>A0A9P7VNK0_9AGAR</name>
<dbReference type="RefSeq" id="XP_043036671.1">
    <property type="nucleotide sequence ID" value="XM_043186961.1"/>
</dbReference>
<evidence type="ECO:0000313" key="3">
    <source>
        <dbReference type="Proteomes" id="UP000812287"/>
    </source>
</evidence>
<dbReference type="EMBL" id="MU250547">
    <property type="protein sequence ID" value="KAG7443171.1"/>
    <property type="molecule type" value="Genomic_DNA"/>
</dbReference>
<reference evidence="2" key="1">
    <citation type="submission" date="2020-11" db="EMBL/GenBank/DDBJ databases">
        <title>Adaptations for nitrogen fixation in a non-lichenized fungal sporocarp promotes dispersal by wood-feeding termites.</title>
        <authorList>
            <consortium name="DOE Joint Genome Institute"/>
            <person name="Koch R.A."/>
            <person name="Yoon G."/>
            <person name="Arayal U."/>
            <person name="Lail K."/>
            <person name="Amirebrahimi M."/>
            <person name="Labutti K."/>
            <person name="Lipzen A."/>
            <person name="Riley R."/>
            <person name="Barry K."/>
            <person name="Henrissat B."/>
            <person name="Grigoriev I.V."/>
            <person name="Herr J.R."/>
            <person name="Aime M.C."/>
        </authorList>
    </citation>
    <scope>NUCLEOTIDE SEQUENCE</scope>
    <source>
        <strain evidence="2">MCA 3950</strain>
    </source>
</reference>
<gene>
    <name evidence="2" type="ORF">BT62DRAFT_935505</name>
</gene>
<dbReference type="PROSITE" id="PS51257">
    <property type="entry name" value="PROKAR_LIPOPROTEIN"/>
    <property type="match status" value="1"/>
</dbReference>
<dbReference type="AlphaFoldDB" id="A0A9P7VNK0"/>
<organism evidence="2 3">
    <name type="scientific">Guyanagaster necrorhizus</name>
    <dbReference type="NCBI Taxonomy" id="856835"/>
    <lineage>
        <taxon>Eukaryota</taxon>
        <taxon>Fungi</taxon>
        <taxon>Dikarya</taxon>
        <taxon>Basidiomycota</taxon>
        <taxon>Agaricomycotina</taxon>
        <taxon>Agaricomycetes</taxon>
        <taxon>Agaricomycetidae</taxon>
        <taxon>Agaricales</taxon>
        <taxon>Marasmiineae</taxon>
        <taxon>Physalacriaceae</taxon>
        <taxon>Guyanagaster</taxon>
    </lineage>
</organism>
<feature type="region of interest" description="Disordered" evidence="1">
    <location>
        <begin position="74"/>
        <end position="104"/>
    </location>
</feature>
<keyword evidence="3" id="KW-1185">Reference proteome</keyword>
<dbReference type="GeneID" id="66109258"/>
<accession>A0A9P7VNK0</accession>
<feature type="compositionally biased region" description="Basic residues" evidence="1">
    <location>
        <begin position="94"/>
        <end position="104"/>
    </location>
</feature>
<sequence length="104" mass="11739">MKPLMEINIIQQFRWQPNSFKAHGASSAGGACQCVNTAILKHILVRRMPSAMCLVPWSCKNKSRFVFKGTPGAATVQRGSRRRRTSGEESNGYRCRKRLERRGS</sequence>
<comment type="caution">
    <text evidence="2">The sequence shown here is derived from an EMBL/GenBank/DDBJ whole genome shotgun (WGS) entry which is preliminary data.</text>
</comment>
<proteinExistence type="predicted"/>
<protein>
    <submittedName>
        <fullName evidence="2">Uncharacterized protein</fullName>
    </submittedName>
</protein>